<evidence type="ECO:0000256" key="1">
    <source>
        <dbReference type="ARBA" id="ARBA00009995"/>
    </source>
</evidence>
<evidence type="ECO:0000313" key="5">
    <source>
        <dbReference type="Proteomes" id="UP001386955"/>
    </source>
</evidence>
<accession>A0AAN9XCI6</accession>
<keyword evidence="2" id="KW-0328">Glycosyltransferase</keyword>
<sequence>MASPSLHIAMLPWFSMGNITPFFQLSNKLAERGHRISFFIPKHTHATLQHLNHHPNLISLVPIIVPNNDCVLPNVAEATSDSQVPSSTASLLMTPMVLCEKDIEVHLLELKPNIVFFDHAYWVPKPLLTHCLGIKSLLYYVISPSSLPYDLSYSYPFGISKGCCNITEQNLMLHTPAPKILTGSTVHGEAIVCIERCTNSLTQSYATGLKGCRVIEGAYVDYYHRRHVLLEGHVTPKAITCSLDENWAKWLGNFEAGSVVYCAFGSECTLEPCQFQELLLGLELSGMPFLAALKPPKGFECVESAFPQGFKERVQGKGFVFGGCVPNQQFILEHPSVGCFVTRCGSVSLPEAVVKKCQLVLLPNHGEMVINARVIGNSLKVGVEVEKLKAIKMVALPKKVSSKL</sequence>
<proteinExistence type="inferred from homology"/>
<dbReference type="FunFam" id="3.40.50.2000:FF:000037">
    <property type="entry name" value="Glycosyltransferase"/>
    <property type="match status" value="1"/>
</dbReference>
<evidence type="ECO:0000256" key="2">
    <source>
        <dbReference type="ARBA" id="ARBA00022676"/>
    </source>
</evidence>
<dbReference type="InterPro" id="IPR050481">
    <property type="entry name" value="UDP-glycosyltransf_plant"/>
</dbReference>
<comment type="caution">
    <text evidence="4">The sequence shown here is derived from an EMBL/GenBank/DDBJ whole genome shotgun (WGS) entry which is preliminary data.</text>
</comment>
<organism evidence="4 5">
    <name type="scientific">Psophocarpus tetragonolobus</name>
    <name type="common">Winged bean</name>
    <name type="synonym">Dolichos tetragonolobus</name>
    <dbReference type="NCBI Taxonomy" id="3891"/>
    <lineage>
        <taxon>Eukaryota</taxon>
        <taxon>Viridiplantae</taxon>
        <taxon>Streptophyta</taxon>
        <taxon>Embryophyta</taxon>
        <taxon>Tracheophyta</taxon>
        <taxon>Spermatophyta</taxon>
        <taxon>Magnoliopsida</taxon>
        <taxon>eudicotyledons</taxon>
        <taxon>Gunneridae</taxon>
        <taxon>Pentapetalae</taxon>
        <taxon>rosids</taxon>
        <taxon>fabids</taxon>
        <taxon>Fabales</taxon>
        <taxon>Fabaceae</taxon>
        <taxon>Papilionoideae</taxon>
        <taxon>50 kb inversion clade</taxon>
        <taxon>NPAAA clade</taxon>
        <taxon>indigoferoid/millettioid clade</taxon>
        <taxon>Phaseoleae</taxon>
        <taxon>Psophocarpus</taxon>
    </lineage>
</organism>
<dbReference type="Gene3D" id="3.40.50.2000">
    <property type="entry name" value="Glycogen Phosphorylase B"/>
    <property type="match status" value="2"/>
</dbReference>
<dbReference type="PANTHER" id="PTHR48049:SF1">
    <property type="entry name" value="UDP-GLYCOSYLTRANSFERASE SUPERFAMILY PROTEIN"/>
    <property type="match status" value="1"/>
</dbReference>
<reference evidence="4 5" key="1">
    <citation type="submission" date="2024-01" db="EMBL/GenBank/DDBJ databases">
        <title>The genomes of 5 underutilized Papilionoideae crops provide insights into root nodulation and disease resistanc.</title>
        <authorList>
            <person name="Jiang F."/>
        </authorList>
    </citation>
    <scope>NUCLEOTIDE SEQUENCE [LARGE SCALE GENOMIC DNA]</scope>
    <source>
        <strain evidence="4">DUOXIRENSHENG_FW03</strain>
        <tissue evidence="4">Leaves</tissue>
    </source>
</reference>
<name>A0AAN9XCI6_PSOTE</name>
<dbReference type="AlphaFoldDB" id="A0AAN9XCI6"/>
<evidence type="ECO:0000313" key="4">
    <source>
        <dbReference type="EMBL" id="KAK7387134.1"/>
    </source>
</evidence>
<protein>
    <submittedName>
        <fullName evidence="4">Uncharacterized protein</fullName>
    </submittedName>
</protein>
<dbReference type="GO" id="GO:0035251">
    <property type="term" value="F:UDP-glucosyltransferase activity"/>
    <property type="evidence" value="ECO:0007669"/>
    <property type="project" value="InterPro"/>
</dbReference>
<evidence type="ECO:0000256" key="3">
    <source>
        <dbReference type="ARBA" id="ARBA00022679"/>
    </source>
</evidence>
<dbReference type="SUPFAM" id="SSF53756">
    <property type="entry name" value="UDP-Glycosyltransferase/glycogen phosphorylase"/>
    <property type="match status" value="1"/>
</dbReference>
<keyword evidence="3" id="KW-0808">Transferase</keyword>
<dbReference type="Proteomes" id="UP001386955">
    <property type="component" value="Unassembled WGS sequence"/>
</dbReference>
<gene>
    <name evidence="4" type="ORF">VNO78_27662</name>
</gene>
<dbReference type="EMBL" id="JAYMYS010000007">
    <property type="protein sequence ID" value="KAK7387134.1"/>
    <property type="molecule type" value="Genomic_DNA"/>
</dbReference>
<keyword evidence="5" id="KW-1185">Reference proteome</keyword>
<comment type="similarity">
    <text evidence="1">Belongs to the UDP-glycosyltransferase family.</text>
</comment>
<dbReference type="PANTHER" id="PTHR48049">
    <property type="entry name" value="GLYCOSYLTRANSFERASE"/>
    <property type="match status" value="1"/>
</dbReference>